<organism evidence="2 3">
    <name type="scientific">Xylella fastidiosa subsp. sandyi Ann-1</name>
    <dbReference type="NCBI Taxonomy" id="155920"/>
    <lineage>
        <taxon>Bacteria</taxon>
        <taxon>Pseudomonadati</taxon>
        <taxon>Pseudomonadota</taxon>
        <taxon>Gammaproteobacteria</taxon>
        <taxon>Lysobacterales</taxon>
        <taxon>Lysobacteraceae</taxon>
        <taxon>Xylella</taxon>
    </lineage>
</organism>
<evidence type="ECO:0000313" key="2">
    <source>
        <dbReference type="EMBL" id="AIC11567.1"/>
    </source>
</evidence>
<protein>
    <submittedName>
        <fullName evidence="2">Uncharacterized protein</fullName>
    </submittedName>
</protein>
<sequence>MGGVWGVGGGAVGVVALAVFEALLQVRWQVFA</sequence>
<keyword evidence="1" id="KW-1133">Transmembrane helix</keyword>
<evidence type="ECO:0000313" key="3">
    <source>
        <dbReference type="Proteomes" id="UP000027215"/>
    </source>
</evidence>
<dbReference type="EMBL" id="CP006696">
    <property type="protein sequence ID" value="AIC11567.1"/>
    <property type="molecule type" value="Genomic_DNA"/>
</dbReference>
<dbReference type="HOGENOM" id="CLU_3399181_0_0_6"/>
<accession>A0A060HF46</accession>
<dbReference type="KEGG" id="xfs:D934_11180"/>
<proteinExistence type="predicted"/>
<dbReference type="AlphaFoldDB" id="A0A060HF46"/>
<gene>
    <name evidence="2" type="ORF">D934_11180</name>
</gene>
<keyword evidence="1" id="KW-0812">Transmembrane</keyword>
<dbReference type="Proteomes" id="UP000027215">
    <property type="component" value="Chromosome"/>
</dbReference>
<feature type="transmembrane region" description="Helical" evidence="1">
    <location>
        <begin position="6"/>
        <end position="24"/>
    </location>
</feature>
<reference evidence="2 3" key="1">
    <citation type="submission" date="2013-08" db="EMBL/GenBank/DDBJ databases">
        <authorList>
            <person name="Stouthamer R."/>
            <person name="Nunney L."/>
        </authorList>
    </citation>
    <scope>NUCLEOTIDE SEQUENCE [LARGE SCALE GENOMIC DNA]</scope>
    <source>
        <strain evidence="3">ann-1</strain>
    </source>
</reference>
<evidence type="ECO:0000256" key="1">
    <source>
        <dbReference type="SAM" id="Phobius"/>
    </source>
</evidence>
<name>A0A060HF46_XYLFS</name>
<keyword evidence="1" id="KW-0472">Membrane</keyword>